<name>A0ABY7YMP6_9HYPH</name>
<keyword evidence="1" id="KW-1133">Transmembrane helix</keyword>
<reference evidence="2 3" key="1">
    <citation type="submission" date="2023-02" db="EMBL/GenBank/DDBJ databases">
        <title>Devosia algicola sp. nov., isolated from the phycosphere of marine algae.</title>
        <authorList>
            <person name="Kim J.M."/>
            <person name="Lee J.K."/>
            <person name="Choi B.J."/>
            <person name="Bayburt H."/>
            <person name="Jeon C.O."/>
        </authorList>
    </citation>
    <scope>NUCLEOTIDE SEQUENCE [LARGE SCALE GENOMIC DNA]</scope>
    <source>
        <strain evidence="2 3">G20-9</strain>
    </source>
</reference>
<evidence type="ECO:0000256" key="1">
    <source>
        <dbReference type="SAM" id="Phobius"/>
    </source>
</evidence>
<dbReference type="RefSeq" id="WP_282218955.1">
    <property type="nucleotide sequence ID" value="NZ_CP118246.1"/>
</dbReference>
<keyword evidence="1" id="KW-0472">Membrane</keyword>
<keyword evidence="1" id="KW-0812">Transmembrane</keyword>
<dbReference type="EMBL" id="CP118246">
    <property type="protein sequence ID" value="WDR02553.1"/>
    <property type="molecule type" value="Genomic_DNA"/>
</dbReference>
<protein>
    <submittedName>
        <fullName evidence="2">Uncharacterized protein</fullName>
    </submittedName>
</protein>
<keyword evidence="3" id="KW-1185">Reference proteome</keyword>
<sequence>MSGFVLRVLIFGLIGLAIYLGISKIWRDWTKQFRTDEIEERTRRRERDLKDRKTHDVIDLQRDGDGIFRPGDDDKDKRR</sequence>
<accession>A0ABY7YMP6</accession>
<evidence type="ECO:0000313" key="2">
    <source>
        <dbReference type="EMBL" id="WDR02553.1"/>
    </source>
</evidence>
<organism evidence="2 3">
    <name type="scientific">Devosia algicola</name>
    <dbReference type="NCBI Taxonomy" id="3026418"/>
    <lineage>
        <taxon>Bacteria</taxon>
        <taxon>Pseudomonadati</taxon>
        <taxon>Pseudomonadota</taxon>
        <taxon>Alphaproteobacteria</taxon>
        <taxon>Hyphomicrobiales</taxon>
        <taxon>Devosiaceae</taxon>
        <taxon>Devosia</taxon>
    </lineage>
</organism>
<evidence type="ECO:0000313" key="3">
    <source>
        <dbReference type="Proteomes" id="UP001220530"/>
    </source>
</evidence>
<gene>
    <name evidence="2" type="ORF">PSQ19_18530</name>
</gene>
<proteinExistence type="predicted"/>
<feature type="transmembrane region" description="Helical" evidence="1">
    <location>
        <begin position="6"/>
        <end position="26"/>
    </location>
</feature>
<dbReference type="Proteomes" id="UP001220530">
    <property type="component" value="Chromosome"/>
</dbReference>